<keyword evidence="3" id="KW-1185">Reference proteome</keyword>
<accession>F4G3L8</accession>
<evidence type="ECO:0000313" key="2">
    <source>
        <dbReference type="EMBL" id="AEB95388.1"/>
    </source>
</evidence>
<gene>
    <name evidence="2" type="ordered locus">Mcup_1284</name>
</gene>
<dbReference type="InterPro" id="IPR002491">
    <property type="entry name" value="ABC_transptr_periplasmic_BD"/>
</dbReference>
<dbReference type="PANTHER" id="PTHR30535">
    <property type="entry name" value="VITAMIN B12-BINDING PROTEIN"/>
    <property type="match status" value="1"/>
</dbReference>
<feature type="domain" description="Fe/B12 periplasmic-binding" evidence="1">
    <location>
        <begin position="8"/>
        <end position="276"/>
    </location>
</feature>
<sequence>MSSDQTQRIVSLAPSDTQILVSLGLGKDVVAVDQYSYSLIELLNETKCLPQNVTVLQLQAGSPPNISGLVLLHPSIVIDEEGLIGSYATLIKNAGLHLLLTNDDYAQNFSQITASILNVSNQIGAKSQGEKLVSWMNNKLQSFSTQGNVSVAYLLYICPNYEFYTAGGNVFINDIITKAGGSNVFSNQSGYPLLGPSSLDLANPQVIIAQEVYNISYTEFLISHMPGITSTRAYQENRIYVLSQNLPTDLINEPGPLSVYSVEMVRDILNNASPHYVNSSFVLKDLNVSLPVF</sequence>
<reference evidence="2 3" key="1">
    <citation type="journal article" date="2011" name="J. Bacteriol.">
        <title>Complete genome sequence of Metallosphaera cuprina, a metal sulfide-oxidizing archaeon from a hot spring.</title>
        <authorList>
            <person name="Liu L.J."/>
            <person name="You X.Y."/>
            <person name="Zheng H."/>
            <person name="Wang S."/>
            <person name="Jiang C.Y."/>
            <person name="Liu S.J."/>
        </authorList>
    </citation>
    <scope>NUCLEOTIDE SEQUENCE [LARGE SCALE GENOMIC DNA]</scope>
    <source>
        <strain evidence="2 3">Ar-4</strain>
    </source>
</reference>
<protein>
    <submittedName>
        <fullName evidence="2">Periplasmic binding protein</fullName>
    </submittedName>
</protein>
<evidence type="ECO:0000259" key="1">
    <source>
        <dbReference type="PROSITE" id="PS50983"/>
    </source>
</evidence>
<dbReference type="EMBL" id="CP002656">
    <property type="protein sequence ID" value="AEB95388.1"/>
    <property type="molecule type" value="Genomic_DNA"/>
</dbReference>
<dbReference type="eggNOG" id="arCOG04233">
    <property type="taxonomic scope" value="Archaea"/>
</dbReference>
<dbReference type="PANTHER" id="PTHR30535:SF34">
    <property type="entry name" value="MOLYBDATE-BINDING PROTEIN MOLA"/>
    <property type="match status" value="1"/>
</dbReference>
<organism evidence="2 3">
    <name type="scientific">Metallosphaera cuprina (strain Ar-4)</name>
    <dbReference type="NCBI Taxonomy" id="1006006"/>
    <lineage>
        <taxon>Archaea</taxon>
        <taxon>Thermoproteota</taxon>
        <taxon>Thermoprotei</taxon>
        <taxon>Sulfolobales</taxon>
        <taxon>Sulfolobaceae</taxon>
        <taxon>Metallosphaera</taxon>
    </lineage>
</organism>
<dbReference type="Pfam" id="PF01497">
    <property type="entry name" value="Peripla_BP_2"/>
    <property type="match status" value="1"/>
</dbReference>
<dbReference type="SUPFAM" id="SSF53807">
    <property type="entry name" value="Helical backbone' metal receptor"/>
    <property type="match status" value="1"/>
</dbReference>
<dbReference type="Proteomes" id="UP000007812">
    <property type="component" value="Chromosome"/>
</dbReference>
<dbReference type="KEGG" id="mcn:Mcup_1284"/>
<dbReference type="HOGENOM" id="CLU_056492_0_0_2"/>
<proteinExistence type="predicted"/>
<dbReference type="PATRIC" id="fig|1006006.8.peg.1279"/>
<evidence type="ECO:0000313" key="3">
    <source>
        <dbReference type="Proteomes" id="UP000007812"/>
    </source>
</evidence>
<dbReference type="AlphaFoldDB" id="F4G3L8"/>
<dbReference type="STRING" id="1006006.Mcup_1284"/>
<name>F4G3L8_METCR</name>
<dbReference type="Gene3D" id="3.40.50.1980">
    <property type="entry name" value="Nitrogenase molybdenum iron protein domain"/>
    <property type="match status" value="2"/>
</dbReference>
<dbReference type="InterPro" id="IPR050902">
    <property type="entry name" value="ABC_Transporter_SBP"/>
</dbReference>
<dbReference type="PROSITE" id="PS50983">
    <property type="entry name" value="FE_B12_PBP"/>
    <property type="match status" value="1"/>
</dbReference>